<name>A0A162AKH7_DAUCS</name>
<gene>
    <name evidence="3" type="ORF">DCAR_011177</name>
</gene>
<keyword evidence="1" id="KW-0175">Coiled coil</keyword>
<proteinExistence type="predicted"/>
<feature type="compositionally biased region" description="Basic and acidic residues" evidence="2">
    <location>
        <begin position="499"/>
        <end position="531"/>
    </location>
</feature>
<evidence type="ECO:0000256" key="2">
    <source>
        <dbReference type="SAM" id="MobiDB-lite"/>
    </source>
</evidence>
<sequence length="539" mass="60563">MALKNAYAEIIFNITKEAAARVMLSEQKALAFQKDLDFTKQEALRMLLRLKQMSDATTSEAHITSLNQSRRIEELEAKLNETEGKILDLRAKIGQAYDPLDAVKNNNVHLSNFDVKDDVICCEIAANEIQQIISPLTSSQFNKRHNLTVPTPKDIAQLEKSFNYERNLSSVILESKEPELYRNGCTHRIRAFEKNLLDEKQLCGNFGDELMPVKSDTLANEHNHNVETCALFSPSNDLGGMRNLVRLVELPDHSATVYNQPVKSCILQQEESQNGKAEATLHSLHGIKDLKIQQQCSDIPHQKNNSIMGNEYENYGLNLPQNKPDKMKLVEVFPKLDKKIDCDNNQAVFVPRRSIRKRKARYQDDDIDPSSVPPFLSRCKMNFINHDSTSDLDCLESEANAENNEEKDIVLASRHVTAEVKINDPVFGQNAEGKDDDFIEETEVVKHSGYATKSIRSGKELSTVSDTLGAKTEEASNGAASHADRSSVLQKFSRKHKKEAATKLVERSSPKKQTSAEDKVDMKKSSKESRRLSLSCSTG</sequence>
<evidence type="ECO:0000256" key="1">
    <source>
        <dbReference type="SAM" id="Coils"/>
    </source>
</evidence>
<protein>
    <submittedName>
        <fullName evidence="3">Uncharacterized protein</fullName>
    </submittedName>
</protein>
<dbReference type="AlphaFoldDB" id="A0A162AKH7"/>
<dbReference type="STRING" id="79200.A0A162AKH7"/>
<dbReference type="PANTHER" id="PTHR34778:SF6">
    <property type="entry name" value="SHUGOSHIN C-TERMINAL DOMAIN-CONTAINING PROTEIN"/>
    <property type="match status" value="1"/>
</dbReference>
<feature type="coiled-coil region" evidence="1">
    <location>
        <begin position="65"/>
        <end position="92"/>
    </location>
</feature>
<dbReference type="EMBL" id="LNRQ01000003">
    <property type="protein sequence ID" value="KZN02423.1"/>
    <property type="molecule type" value="Genomic_DNA"/>
</dbReference>
<reference evidence="3" key="1">
    <citation type="journal article" date="2016" name="Nat. Genet.">
        <title>A high-quality carrot genome assembly provides new insights into carotenoid accumulation and asterid genome evolution.</title>
        <authorList>
            <person name="Iorizzo M."/>
            <person name="Ellison S."/>
            <person name="Senalik D."/>
            <person name="Zeng P."/>
            <person name="Satapoomin P."/>
            <person name="Huang J."/>
            <person name="Bowman M."/>
            <person name="Iovene M."/>
            <person name="Sanseverino W."/>
            <person name="Cavagnaro P."/>
            <person name="Yildiz M."/>
            <person name="Macko-Podgorni A."/>
            <person name="Moranska E."/>
            <person name="Grzebelus E."/>
            <person name="Grzebelus D."/>
            <person name="Ashrafi H."/>
            <person name="Zheng Z."/>
            <person name="Cheng S."/>
            <person name="Spooner D."/>
            <person name="Van Deynze A."/>
            <person name="Simon P."/>
        </authorList>
    </citation>
    <scope>NUCLEOTIDE SEQUENCE [LARGE SCALE GENOMIC DNA]</scope>
    <source>
        <tissue evidence="3">Leaf</tissue>
    </source>
</reference>
<evidence type="ECO:0000313" key="3">
    <source>
        <dbReference type="EMBL" id="KZN02423.1"/>
    </source>
</evidence>
<feature type="region of interest" description="Disordered" evidence="2">
    <location>
        <begin position="472"/>
        <end position="539"/>
    </location>
</feature>
<comment type="caution">
    <text evidence="3">The sequence shown here is derived from an EMBL/GenBank/DDBJ whole genome shotgun (WGS) entry which is preliminary data.</text>
</comment>
<dbReference type="PANTHER" id="PTHR34778">
    <property type="entry name" value="OS02G0580700 PROTEIN"/>
    <property type="match status" value="1"/>
</dbReference>
<accession>A0A162AKH7</accession>
<dbReference type="Gramene" id="KZN02423">
    <property type="protein sequence ID" value="KZN02423"/>
    <property type="gene ID" value="DCAR_011177"/>
</dbReference>
<organism evidence="3">
    <name type="scientific">Daucus carota subsp. sativus</name>
    <name type="common">Carrot</name>
    <dbReference type="NCBI Taxonomy" id="79200"/>
    <lineage>
        <taxon>Eukaryota</taxon>
        <taxon>Viridiplantae</taxon>
        <taxon>Streptophyta</taxon>
        <taxon>Embryophyta</taxon>
        <taxon>Tracheophyta</taxon>
        <taxon>Spermatophyta</taxon>
        <taxon>Magnoliopsida</taxon>
        <taxon>eudicotyledons</taxon>
        <taxon>Gunneridae</taxon>
        <taxon>Pentapetalae</taxon>
        <taxon>asterids</taxon>
        <taxon>campanulids</taxon>
        <taxon>Apiales</taxon>
        <taxon>Apiaceae</taxon>
        <taxon>Apioideae</taxon>
        <taxon>Scandiceae</taxon>
        <taxon>Daucinae</taxon>
        <taxon>Daucus</taxon>
        <taxon>Daucus sect. Daucus</taxon>
    </lineage>
</organism>